<dbReference type="SUPFAM" id="SSF53187">
    <property type="entry name" value="Zn-dependent exopeptidases"/>
    <property type="match status" value="1"/>
</dbReference>
<feature type="domain" description="Cytosol aminopeptidase" evidence="6">
    <location>
        <begin position="311"/>
        <end position="318"/>
    </location>
</feature>
<keyword evidence="5" id="KW-0464">Manganese</keyword>
<gene>
    <name evidence="7" type="ORF">GOB84_03030</name>
</gene>
<keyword evidence="3" id="KW-0645">Protease</keyword>
<dbReference type="InterPro" id="IPR048816">
    <property type="entry name" value="Peptidase_M17_N_1"/>
</dbReference>
<dbReference type="PANTHER" id="PTHR11963">
    <property type="entry name" value="LEUCINE AMINOPEPTIDASE-RELATED"/>
    <property type="match status" value="1"/>
</dbReference>
<dbReference type="Proteomes" id="UP000615326">
    <property type="component" value="Unassembled WGS sequence"/>
</dbReference>
<sequence>MAVKGLKCIAIGRKKGTVSVIHGVRTCDQKTLVPLVGSAGAQFAVKTGFAARPGELVVVPAADGGIAALLGLPEAGQGEPFIFGSLPRALPQGVWRFALPPDVDVGQATLGFALGAYRFTLGKEGAAPATLYDPAPDPLAVETARSIWLGRDLINLPANLLGPSELADQAVTTLEPFGAKVKVIRGAALEKAYPLLAHVGNGSDRKPRVVLASWMGSKAAKNAPLLSLVGKGVCFDSGGYDLKPASGMLRMKKDMGGAATVLALARLIMAQDLPIRFEMRLGCVENSVSGGAMRPLDVVTARNGLTVEIGNTDAEGRLVMADLLTEASEAKPSLLLDVATLTGAARVALGPDLPGLMCNDDDVAAALIEAGRAVSDPFWRLPLWDGYRDWMRSSVADINNISSKPFAGAITAALFLDRFVGSGVRWVHIDSYAWNDQTRPGRPEGGEILGLRGIFAFLPQALDLTDLLNS</sequence>
<dbReference type="PROSITE" id="PS00631">
    <property type="entry name" value="CYTOSOL_AP"/>
    <property type="match status" value="1"/>
</dbReference>
<dbReference type="Pfam" id="PF00883">
    <property type="entry name" value="Peptidase_M17"/>
    <property type="match status" value="1"/>
</dbReference>
<keyword evidence="2 7" id="KW-0031">Aminopeptidase</keyword>
<dbReference type="Gene3D" id="3.40.220.10">
    <property type="entry name" value="Leucine Aminopeptidase, subunit E, domain 1"/>
    <property type="match status" value="1"/>
</dbReference>
<dbReference type="GO" id="GO:0004177">
    <property type="term" value="F:aminopeptidase activity"/>
    <property type="evidence" value="ECO:0007669"/>
    <property type="project" value="UniProtKB-KW"/>
</dbReference>
<dbReference type="Pfam" id="PF21337">
    <property type="entry name" value="Peptidase_M17_N_1"/>
    <property type="match status" value="1"/>
</dbReference>
<evidence type="ECO:0000256" key="3">
    <source>
        <dbReference type="ARBA" id="ARBA00022670"/>
    </source>
</evidence>
<comment type="similarity">
    <text evidence="1">Belongs to the peptidase M17 family.</text>
</comment>
<accession>A0ABX0K5G8</accession>
<keyword evidence="4" id="KW-0378">Hydrolase</keyword>
<dbReference type="RefSeq" id="WP_173576152.1">
    <property type="nucleotide sequence ID" value="NZ_WOSW01000003.1"/>
</dbReference>
<dbReference type="InterPro" id="IPR043472">
    <property type="entry name" value="Macro_dom-like"/>
</dbReference>
<evidence type="ECO:0000313" key="8">
    <source>
        <dbReference type="Proteomes" id="UP000615326"/>
    </source>
</evidence>
<evidence type="ECO:0000256" key="2">
    <source>
        <dbReference type="ARBA" id="ARBA00022438"/>
    </source>
</evidence>
<reference evidence="7 8" key="1">
    <citation type="journal article" date="2020" name="Int. J. Syst. Evol. Microbiol.">
        <title>Novel acetic acid bacteria from cider fermentations: Acetobacter conturbans sp. nov. and Acetobacter fallax sp. nov.</title>
        <authorList>
            <person name="Sombolestani A.S."/>
            <person name="Cleenwerck I."/>
            <person name="Cnockaert M."/>
            <person name="Borremans W."/>
            <person name="Wieme A.D."/>
            <person name="De Vuyst L."/>
            <person name="Vandamme P."/>
        </authorList>
    </citation>
    <scope>NUCLEOTIDE SEQUENCE [LARGE SCALE GENOMIC DNA]</scope>
    <source>
        <strain evidence="7 8">LMG 1637</strain>
    </source>
</reference>
<name>A0ABX0K5G8_9PROT</name>
<dbReference type="CDD" id="cd00433">
    <property type="entry name" value="Peptidase_M17"/>
    <property type="match status" value="1"/>
</dbReference>
<evidence type="ECO:0000256" key="1">
    <source>
        <dbReference type="ARBA" id="ARBA00009528"/>
    </source>
</evidence>
<evidence type="ECO:0000256" key="4">
    <source>
        <dbReference type="ARBA" id="ARBA00022801"/>
    </source>
</evidence>
<comment type="caution">
    <text evidence="7">The sequence shown here is derived from an EMBL/GenBank/DDBJ whole genome shotgun (WGS) entry which is preliminary data.</text>
</comment>
<dbReference type="EMBL" id="WOSW01000003">
    <property type="protein sequence ID" value="NHO31546.1"/>
    <property type="molecule type" value="Genomic_DNA"/>
</dbReference>
<dbReference type="Gene3D" id="3.40.630.10">
    <property type="entry name" value="Zn peptidases"/>
    <property type="match status" value="1"/>
</dbReference>
<dbReference type="InterPro" id="IPR000819">
    <property type="entry name" value="Peptidase_M17_C"/>
</dbReference>
<evidence type="ECO:0000313" key="7">
    <source>
        <dbReference type="EMBL" id="NHO31546.1"/>
    </source>
</evidence>
<evidence type="ECO:0000256" key="5">
    <source>
        <dbReference type="ARBA" id="ARBA00023211"/>
    </source>
</evidence>
<keyword evidence="8" id="KW-1185">Reference proteome</keyword>
<dbReference type="InterPro" id="IPR011356">
    <property type="entry name" value="Leucine_aapep/pepB"/>
</dbReference>
<protein>
    <submittedName>
        <fullName evidence="7">Leucyl aminopeptidase family protein</fullName>
    </submittedName>
</protein>
<dbReference type="PANTHER" id="PTHR11963:SF20">
    <property type="entry name" value="PEPTIDASE B"/>
    <property type="match status" value="1"/>
</dbReference>
<proteinExistence type="inferred from homology"/>
<dbReference type="PRINTS" id="PR00481">
    <property type="entry name" value="LAMNOPPTDASE"/>
</dbReference>
<organism evidence="7 8">
    <name type="scientific">Acetobacter fallax</name>
    <dbReference type="NCBI Taxonomy" id="1737473"/>
    <lineage>
        <taxon>Bacteria</taxon>
        <taxon>Pseudomonadati</taxon>
        <taxon>Pseudomonadota</taxon>
        <taxon>Alphaproteobacteria</taxon>
        <taxon>Acetobacterales</taxon>
        <taxon>Acetobacteraceae</taxon>
        <taxon>Acetobacter</taxon>
    </lineage>
</organism>
<evidence type="ECO:0000259" key="6">
    <source>
        <dbReference type="PROSITE" id="PS00631"/>
    </source>
</evidence>